<evidence type="ECO:0000313" key="1">
    <source>
        <dbReference type="EMBL" id="KAK3222090.1"/>
    </source>
</evidence>
<dbReference type="AlphaFoldDB" id="A0AAE0AQV5"/>
<dbReference type="Proteomes" id="UP001281410">
    <property type="component" value="Unassembled WGS sequence"/>
</dbReference>
<evidence type="ECO:0000313" key="2">
    <source>
        <dbReference type="Proteomes" id="UP001281410"/>
    </source>
</evidence>
<name>A0AAE0AQV5_9ROSI</name>
<keyword evidence="2" id="KW-1185">Reference proteome</keyword>
<gene>
    <name evidence="1" type="ORF">Dsin_009115</name>
</gene>
<proteinExistence type="predicted"/>
<reference evidence="1" key="1">
    <citation type="journal article" date="2023" name="Plant J.">
        <title>Genome sequences and population genomics provide insights into the demographic history, inbreeding, and mutation load of two 'living fossil' tree species of Dipteronia.</title>
        <authorList>
            <person name="Feng Y."/>
            <person name="Comes H.P."/>
            <person name="Chen J."/>
            <person name="Zhu S."/>
            <person name="Lu R."/>
            <person name="Zhang X."/>
            <person name="Li P."/>
            <person name="Qiu J."/>
            <person name="Olsen K.M."/>
            <person name="Qiu Y."/>
        </authorList>
    </citation>
    <scope>NUCLEOTIDE SEQUENCE</scope>
    <source>
        <strain evidence="1">NBL</strain>
    </source>
</reference>
<sequence length="217" mass="24921">MKTQLVISDFVYSSYQATATDSTPGPQVSIQIMLEKFSKPIEAIAYFDTGSHNTMMNPKILPPESWKSHTCYFKAADGKIFTANLISKHKVGIKIFPSYVFWTQVLGTSLPDKDILIWWDVYCQCQSLRILPTCIRYKRDFKPFSHIPKIFPLSEIHPTFKHIQQKLLQLCTNSHAKFTHPSPIWKNPDFFVHLPFKLNEDVNLTKATHSGMSPSDL</sequence>
<protein>
    <submittedName>
        <fullName evidence="1">Uncharacterized protein</fullName>
    </submittedName>
</protein>
<comment type="caution">
    <text evidence="1">The sequence shown here is derived from an EMBL/GenBank/DDBJ whole genome shotgun (WGS) entry which is preliminary data.</text>
</comment>
<organism evidence="1 2">
    <name type="scientific">Dipteronia sinensis</name>
    <dbReference type="NCBI Taxonomy" id="43782"/>
    <lineage>
        <taxon>Eukaryota</taxon>
        <taxon>Viridiplantae</taxon>
        <taxon>Streptophyta</taxon>
        <taxon>Embryophyta</taxon>
        <taxon>Tracheophyta</taxon>
        <taxon>Spermatophyta</taxon>
        <taxon>Magnoliopsida</taxon>
        <taxon>eudicotyledons</taxon>
        <taxon>Gunneridae</taxon>
        <taxon>Pentapetalae</taxon>
        <taxon>rosids</taxon>
        <taxon>malvids</taxon>
        <taxon>Sapindales</taxon>
        <taxon>Sapindaceae</taxon>
        <taxon>Hippocastanoideae</taxon>
        <taxon>Acereae</taxon>
        <taxon>Dipteronia</taxon>
    </lineage>
</organism>
<accession>A0AAE0AQV5</accession>
<dbReference type="EMBL" id="JANJYJ010000003">
    <property type="protein sequence ID" value="KAK3222090.1"/>
    <property type="molecule type" value="Genomic_DNA"/>
</dbReference>